<gene>
    <name evidence="1" type="ORF">BJ980_001587</name>
</gene>
<accession>A0A7Y9UTN2</accession>
<keyword evidence="2" id="KW-1185">Reference proteome</keyword>
<reference evidence="1 2" key="1">
    <citation type="submission" date="2020-07" db="EMBL/GenBank/DDBJ databases">
        <title>Sequencing the genomes of 1000 actinobacteria strains.</title>
        <authorList>
            <person name="Klenk H.-P."/>
        </authorList>
    </citation>
    <scope>NUCLEOTIDE SEQUENCE [LARGE SCALE GENOMIC DNA]</scope>
    <source>
        <strain evidence="1 2">DSM 23819</strain>
    </source>
</reference>
<comment type="caution">
    <text evidence="1">The sequence shown here is derived from an EMBL/GenBank/DDBJ whole genome shotgun (WGS) entry which is preliminary data.</text>
</comment>
<organism evidence="1 2">
    <name type="scientific">Nocardioides daedukensis</name>
    <dbReference type="NCBI Taxonomy" id="634462"/>
    <lineage>
        <taxon>Bacteria</taxon>
        <taxon>Bacillati</taxon>
        <taxon>Actinomycetota</taxon>
        <taxon>Actinomycetes</taxon>
        <taxon>Propionibacteriales</taxon>
        <taxon>Nocardioidaceae</taxon>
        <taxon>Nocardioides</taxon>
    </lineage>
</organism>
<evidence type="ECO:0000313" key="2">
    <source>
        <dbReference type="Proteomes" id="UP000540656"/>
    </source>
</evidence>
<dbReference type="Proteomes" id="UP000540656">
    <property type="component" value="Unassembled WGS sequence"/>
</dbReference>
<sequence>MDSTSLVYLVSWLRGAAVIIDNTSVRETAGSEMALALSEVSSLHVARQRQGLTAAVLVATTSAGEVVFDHMVASWGQVTRLEKIADQLNERLAGDEGAG</sequence>
<dbReference type="AlphaFoldDB" id="A0A7Y9UTN2"/>
<dbReference type="RefSeq" id="WP_179501805.1">
    <property type="nucleotide sequence ID" value="NZ_JACCAA010000001.1"/>
</dbReference>
<proteinExistence type="predicted"/>
<evidence type="ECO:0000313" key="1">
    <source>
        <dbReference type="EMBL" id="NYG58664.1"/>
    </source>
</evidence>
<dbReference type="EMBL" id="JACCAA010000001">
    <property type="protein sequence ID" value="NYG58664.1"/>
    <property type="molecule type" value="Genomic_DNA"/>
</dbReference>
<protein>
    <submittedName>
        <fullName evidence="1">Uncharacterized protein</fullName>
    </submittedName>
</protein>
<name>A0A7Y9UTN2_9ACTN</name>